<organism evidence="1 2">
    <name type="scientific">Xylanibacter ruminicola</name>
    <name type="common">Prevotella ruminicola</name>
    <dbReference type="NCBI Taxonomy" id="839"/>
    <lineage>
        <taxon>Bacteria</taxon>
        <taxon>Pseudomonadati</taxon>
        <taxon>Bacteroidota</taxon>
        <taxon>Bacteroidia</taxon>
        <taxon>Bacteroidales</taxon>
        <taxon>Prevotellaceae</taxon>
        <taxon>Xylanibacter</taxon>
    </lineage>
</organism>
<dbReference type="Pfam" id="PF13151">
    <property type="entry name" value="DUF3990"/>
    <property type="match status" value="1"/>
</dbReference>
<evidence type="ECO:0000313" key="2">
    <source>
        <dbReference type="Proteomes" id="UP000182257"/>
    </source>
</evidence>
<protein>
    <recommendedName>
        <fullName evidence="3">DUF3990 domain-containing protein</fullName>
    </recommendedName>
</protein>
<evidence type="ECO:0008006" key="3">
    <source>
        <dbReference type="Google" id="ProtNLM"/>
    </source>
</evidence>
<dbReference type="EMBL" id="FNRF01000006">
    <property type="protein sequence ID" value="SEA88074.1"/>
    <property type="molecule type" value="Genomic_DNA"/>
</dbReference>
<dbReference type="Proteomes" id="UP000182257">
    <property type="component" value="Unassembled WGS sequence"/>
</dbReference>
<dbReference type="RefSeq" id="WP_074762152.1">
    <property type="nucleotide sequence ID" value="NZ_FNRF01000006.1"/>
</dbReference>
<sequence>MENKIDIFHGSVNVVEKPVFGEGKIYNDYGRGFYCTEHVELAKEWACASGTDGYANHYQLDLTNLTVLNLNTPEYTILNWLTILLENRKFNVTDGLPLQAKNYLLENFKVDYKNYDVIIGYRADDSYFSYAGDFINGTLSLADLSEAMRLGELGEQVVLKSKKAFDALTFVDAIGASCDDYFAKYKSRDDEARKKYKQIAALPMAANETYVIDIIRNNWKNGQSL</sequence>
<evidence type="ECO:0000313" key="1">
    <source>
        <dbReference type="EMBL" id="SEA88074.1"/>
    </source>
</evidence>
<reference evidence="1 2" key="1">
    <citation type="submission" date="2016-10" db="EMBL/GenBank/DDBJ databases">
        <authorList>
            <person name="de Groot N.N."/>
        </authorList>
    </citation>
    <scope>NUCLEOTIDE SEQUENCE [LARGE SCALE GENOMIC DNA]</scope>
    <source>
        <strain evidence="1 2">D31d</strain>
    </source>
</reference>
<name>A0A1H4ESL1_XYLRU</name>
<dbReference type="AlphaFoldDB" id="A0A1H4ESL1"/>
<proteinExistence type="predicted"/>
<accession>A0A1H4ESL1</accession>
<dbReference type="OrthoDB" id="9813772at2"/>
<dbReference type="InterPro" id="IPR025051">
    <property type="entry name" value="DUF3990"/>
</dbReference>
<gene>
    <name evidence="1" type="ORF">SAMN05216462_2938</name>
</gene>